<dbReference type="InterPro" id="IPR036249">
    <property type="entry name" value="Thioredoxin-like_sf"/>
</dbReference>
<evidence type="ECO:0000259" key="6">
    <source>
        <dbReference type="PROSITE" id="PS51352"/>
    </source>
</evidence>
<feature type="domain" description="Thioredoxin" evidence="6">
    <location>
        <begin position="301"/>
        <end position="432"/>
    </location>
</feature>
<evidence type="ECO:0000256" key="2">
    <source>
        <dbReference type="ARBA" id="ARBA00022748"/>
    </source>
</evidence>
<reference evidence="8" key="1">
    <citation type="journal article" date="2019" name="Int. J. Syst. Evol. Microbiol.">
        <title>The Global Catalogue of Microorganisms (GCM) 10K type strain sequencing project: providing services to taxonomists for standard genome sequencing and annotation.</title>
        <authorList>
            <consortium name="The Broad Institute Genomics Platform"/>
            <consortium name="The Broad Institute Genome Sequencing Center for Infectious Disease"/>
            <person name="Wu L."/>
            <person name="Ma J."/>
        </authorList>
    </citation>
    <scope>NUCLEOTIDE SEQUENCE [LARGE SCALE GENOMIC DNA]</scope>
    <source>
        <strain evidence="8">CCM 8681</strain>
    </source>
</reference>
<dbReference type="Pfam" id="PF00578">
    <property type="entry name" value="AhpC-TSA"/>
    <property type="match status" value="1"/>
</dbReference>
<dbReference type="PROSITE" id="PS51352">
    <property type="entry name" value="THIOREDOXIN_2"/>
    <property type="match status" value="1"/>
</dbReference>
<evidence type="ECO:0000256" key="4">
    <source>
        <dbReference type="ARBA" id="ARBA00023284"/>
    </source>
</evidence>
<dbReference type="PANTHER" id="PTHR42852">
    <property type="entry name" value="THIOL:DISULFIDE INTERCHANGE PROTEIN DSBE"/>
    <property type="match status" value="1"/>
</dbReference>
<dbReference type="RefSeq" id="WP_188372994.1">
    <property type="nucleotide sequence ID" value="NZ_BMDQ01000001.1"/>
</dbReference>
<dbReference type="Proteomes" id="UP000624701">
    <property type="component" value="Unassembled WGS sequence"/>
</dbReference>
<dbReference type="InterPro" id="IPR017937">
    <property type="entry name" value="Thioredoxin_CS"/>
</dbReference>
<feature type="signal peptide" evidence="5">
    <location>
        <begin position="1"/>
        <end position="17"/>
    </location>
</feature>
<sequence length="432" mass="48776">MKKLIVAFILLPTLLIAQHKISGTFSPAEDYTYAFLYEATPDGANYVNRAQLDSLGNFSLSLDETAKAGIYKIVYAIPPEENNFDLVYNGKEDVHFTFSLDEGVNFTESSENKLWDSYLNSMDVVNQTISNFYTKGGTDKTAFVSIFKTLKDTQQSYEDLAKGKLVEAFIKANKPYIPEAYEDLSAYSKSLKANFFKNIDFNDTFLQSSSLITDRITGFVFGMSAKTDNKTYISHVDIVADAIKDNDAKVQSPLLELLWQEFKRRENHDMANYISDKYLLAIAKVTGNKILEQQLTSYKNTSIGAIAPDFEIKSNLKLSELKGDNFYVLIFWSSGCGHCLNELPKVKTLFDNVSDTKVIAYGLENDSVNWSEEIKKYPDFVHGIGLGKWENPLVQTFAIVATPTYFVLDASKKIIAKPYDFEGLEAFFKEEK</sequence>
<name>A0ABQ2BUD0_9FLAO</name>
<gene>
    <name evidence="7" type="ORF">GCM10011444_03640</name>
</gene>
<evidence type="ECO:0000313" key="7">
    <source>
        <dbReference type="EMBL" id="GGI56055.1"/>
    </source>
</evidence>
<comment type="caution">
    <text evidence="7">The sequence shown here is derived from an EMBL/GenBank/DDBJ whole genome shotgun (WGS) entry which is preliminary data.</text>
</comment>
<dbReference type="InterPro" id="IPR013766">
    <property type="entry name" value="Thioredoxin_domain"/>
</dbReference>
<accession>A0ABQ2BUD0</accession>
<dbReference type="SUPFAM" id="SSF52833">
    <property type="entry name" value="Thioredoxin-like"/>
    <property type="match status" value="1"/>
</dbReference>
<keyword evidence="3" id="KW-1015">Disulfide bond</keyword>
<protein>
    <recommendedName>
        <fullName evidence="6">Thioredoxin domain-containing protein</fullName>
    </recommendedName>
</protein>
<dbReference type="Gene3D" id="3.40.30.10">
    <property type="entry name" value="Glutaredoxin"/>
    <property type="match status" value="1"/>
</dbReference>
<keyword evidence="5" id="KW-0732">Signal</keyword>
<organism evidence="7 8">
    <name type="scientific">Winogradskyella haliclonae</name>
    <dbReference type="NCBI Taxonomy" id="2048558"/>
    <lineage>
        <taxon>Bacteria</taxon>
        <taxon>Pseudomonadati</taxon>
        <taxon>Bacteroidota</taxon>
        <taxon>Flavobacteriia</taxon>
        <taxon>Flavobacteriales</taxon>
        <taxon>Flavobacteriaceae</taxon>
        <taxon>Winogradskyella</taxon>
    </lineage>
</organism>
<dbReference type="InterPro" id="IPR050553">
    <property type="entry name" value="Thioredoxin_ResA/DsbE_sf"/>
</dbReference>
<dbReference type="PANTHER" id="PTHR42852:SF6">
    <property type="entry name" value="THIOL:DISULFIDE INTERCHANGE PROTEIN DSBE"/>
    <property type="match status" value="1"/>
</dbReference>
<evidence type="ECO:0000256" key="3">
    <source>
        <dbReference type="ARBA" id="ARBA00023157"/>
    </source>
</evidence>
<keyword evidence="8" id="KW-1185">Reference proteome</keyword>
<keyword evidence="2" id="KW-0201">Cytochrome c-type biogenesis</keyword>
<evidence type="ECO:0000313" key="8">
    <source>
        <dbReference type="Proteomes" id="UP000624701"/>
    </source>
</evidence>
<evidence type="ECO:0000256" key="5">
    <source>
        <dbReference type="SAM" id="SignalP"/>
    </source>
</evidence>
<dbReference type="PROSITE" id="PS00194">
    <property type="entry name" value="THIOREDOXIN_1"/>
    <property type="match status" value="1"/>
</dbReference>
<evidence type="ECO:0000256" key="1">
    <source>
        <dbReference type="ARBA" id="ARBA00004196"/>
    </source>
</evidence>
<proteinExistence type="predicted"/>
<dbReference type="EMBL" id="BMDQ01000001">
    <property type="protein sequence ID" value="GGI56055.1"/>
    <property type="molecule type" value="Genomic_DNA"/>
</dbReference>
<dbReference type="InterPro" id="IPR000866">
    <property type="entry name" value="AhpC/TSA"/>
</dbReference>
<comment type="subcellular location">
    <subcellularLocation>
        <location evidence="1">Cell envelope</location>
    </subcellularLocation>
</comment>
<keyword evidence="4" id="KW-0676">Redox-active center</keyword>
<feature type="chain" id="PRO_5047244301" description="Thioredoxin domain-containing protein" evidence="5">
    <location>
        <begin position="18"/>
        <end position="432"/>
    </location>
</feature>